<dbReference type="AlphaFoldDB" id="A0A9P5PLF4"/>
<organism evidence="1 2">
    <name type="scientific">Rhodocollybia butyracea</name>
    <dbReference type="NCBI Taxonomy" id="206335"/>
    <lineage>
        <taxon>Eukaryota</taxon>
        <taxon>Fungi</taxon>
        <taxon>Dikarya</taxon>
        <taxon>Basidiomycota</taxon>
        <taxon>Agaricomycotina</taxon>
        <taxon>Agaricomycetes</taxon>
        <taxon>Agaricomycetidae</taxon>
        <taxon>Agaricales</taxon>
        <taxon>Marasmiineae</taxon>
        <taxon>Omphalotaceae</taxon>
        <taxon>Rhodocollybia</taxon>
    </lineage>
</organism>
<comment type="caution">
    <text evidence="1">The sequence shown here is derived from an EMBL/GenBank/DDBJ whole genome shotgun (WGS) entry which is preliminary data.</text>
</comment>
<feature type="non-terminal residue" evidence="1">
    <location>
        <position position="1"/>
    </location>
</feature>
<dbReference type="Proteomes" id="UP000772434">
    <property type="component" value="Unassembled WGS sequence"/>
</dbReference>
<dbReference type="OrthoDB" id="3037695at2759"/>
<dbReference type="EMBL" id="JADNRY010000102">
    <property type="protein sequence ID" value="KAF9065533.1"/>
    <property type="molecule type" value="Genomic_DNA"/>
</dbReference>
<gene>
    <name evidence="1" type="ORF">BDP27DRAFT_1188220</name>
</gene>
<feature type="non-terminal residue" evidence="1">
    <location>
        <position position="74"/>
    </location>
</feature>
<protein>
    <submittedName>
        <fullName evidence="1">Uncharacterized protein</fullName>
    </submittedName>
</protein>
<sequence>KSFKGFSTAKRYYDEVHDAGILDLLKPVPVPNEVFIVIQGVHPGVYTKRYELLSKGLGWQGGYVIGAAGTRDQA</sequence>
<evidence type="ECO:0000313" key="2">
    <source>
        <dbReference type="Proteomes" id="UP000772434"/>
    </source>
</evidence>
<keyword evidence="2" id="KW-1185">Reference proteome</keyword>
<reference evidence="1" key="1">
    <citation type="submission" date="2020-11" db="EMBL/GenBank/DDBJ databases">
        <authorList>
            <consortium name="DOE Joint Genome Institute"/>
            <person name="Ahrendt S."/>
            <person name="Riley R."/>
            <person name="Andreopoulos W."/>
            <person name="Labutti K."/>
            <person name="Pangilinan J."/>
            <person name="Ruiz-Duenas F.J."/>
            <person name="Barrasa J.M."/>
            <person name="Sanchez-Garcia M."/>
            <person name="Camarero S."/>
            <person name="Miyauchi S."/>
            <person name="Serrano A."/>
            <person name="Linde D."/>
            <person name="Babiker R."/>
            <person name="Drula E."/>
            <person name="Ayuso-Fernandez I."/>
            <person name="Pacheco R."/>
            <person name="Padilla G."/>
            <person name="Ferreira P."/>
            <person name="Barriuso J."/>
            <person name="Kellner H."/>
            <person name="Castanera R."/>
            <person name="Alfaro M."/>
            <person name="Ramirez L."/>
            <person name="Pisabarro A.G."/>
            <person name="Kuo A."/>
            <person name="Tritt A."/>
            <person name="Lipzen A."/>
            <person name="He G."/>
            <person name="Yan M."/>
            <person name="Ng V."/>
            <person name="Cullen D."/>
            <person name="Martin F."/>
            <person name="Rosso M.-N."/>
            <person name="Henrissat B."/>
            <person name="Hibbett D."/>
            <person name="Martinez A.T."/>
            <person name="Grigoriev I.V."/>
        </authorList>
    </citation>
    <scope>NUCLEOTIDE SEQUENCE</scope>
    <source>
        <strain evidence="1">AH 40177</strain>
    </source>
</reference>
<accession>A0A9P5PLF4</accession>
<name>A0A9P5PLF4_9AGAR</name>
<evidence type="ECO:0000313" key="1">
    <source>
        <dbReference type="EMBL" id="KAF9065533.1"/>
    </source>
</evidence>
<proteinExistence type="predicted"/>